<evidence type="ECO:0000313" key="3">
    <source>
        <dbReference type="Proteomes" id="UP000823775"/>
    </source>
</evidence>
<dbReference type="EMBL" id="JACEIK010001996">
    <property type="protein sequence ID" value="MCD7473608.1"/>
    <property type="molecule type" value="Genomic_DNA"/>
</dbReference>
<dbReference type="Pfam" id="PF00071">
    <property type="entry name" value="Ras"/>
    <property type="match status" value="1"/>
</dbReference>
<proteinExistence type="predicted"/>
<evidence type="ECO:0000313" key="2">
    <source>
        <dbReference type="EMBL" id="MCD7473608.1"/>
    </source>
</evidence>
<protein>
    <submittedName>
        <fullName evidence="2">Ras- protein Rab-5</fullName>
    </submittedName>
</protein>
<keyword evidence="1" id="KW-0547">Nucleotide-binding</keyword>
<reference evidence="2 3" key="1">
    <citation type="journal article" date="2021" name="BMC Genomics">
        <title>Datura genome reveals duplications of psychoactive alkaloid biosynthetic genes and high mutation rate following tissue culture.</title>
        <authorList>
            <person name="Rajewski A."/>
            <person name="Carter-House D."/>
            <person name="Stajich J."/>
            <person name="Litt A."/>
        </authorList>
    </citation>
    <scope>NUCLEOTIDE SEQUENCE [LARGE SCALE GENOMIC DNA]</scope>
    <source>
        <strain evidence="2">AR-01</strain>
    </source>
</reference>
<accession>A0ABS8TRT9</accession>
<dbReference type="InterPro" id="IPR001806">
    <property type="entry name" value="Small_GTPase"/>
</dbReference>
<name>A0ABS8TRT9_DATST</name>
<dbReference type="SUPFAM" id="SSF52540">
    <property type="entry name" value="P-loop containing nucleoside triphosphate hydrolases"/>
    <property type="match status" value="1"/>
</dbReference>
<dbReference type="InterPro" id="IPR027417">
    <property type="entry name" value="P-loop_NTPase"/>
</dbReference>
<organism evidence="2 3">
    <name type="scientific">Datura stramonium</name>
    <name type="common">Jimsonweed</name>
    <name type="synonym">Common thornapple</name>
    <dbReference type="NCBI Taxonomy" id="4076"/>
    <lineage>
        <taxon>Eukaryota</taxon>
        <taxon>Viridiplantae</taxon>
        <taxon>Streptophyta</taxon>
        <taxon>Embryophyta</taxon>
        <taxon>Tracheophyta</taxon>
        <taxon>Spermatophyta</taxon>
        <taxon>Magnoliopsida</taxon>
        <taxon>eudicotyledons</taxon>
        <taxon>Gunneridae</taxon>
        <taxon>Pentapetalae</taxon>
        <taxon>asterids</taxon>
        <taxon>lamiids</taxon>
        <taxon>Solanales</taxon>
        <taxon>Solanaceae</taxon>
        <taxon>Solanoideae</taxon>
        <taxon>Datureae</taxon>
        <taxon>Datura</taxon>
    </lineage>
</organism>
<dbReference type="Gene3D" id="3.40.50.300">
    <property type="entry name" value="P-loop containing nucleotide triphosphate hydrolases"/>
    <property type="match status" value="1"/>
</dbReference>
<dbReference type="Proteomes" id="UP000823775">
    <property type="component" value="Unassembled WGS sequence"/>
</dbReference>
<gene>
    <name evidence="2" type="primary">RAB5_1</name>
    <name evidence="2" type="ORF">HAX54_015554</name>
</gene>
<dbReference type="PANTHER" id="PTHR47978">
    <property type="match status" value="1"/>
</dbReference>
<sequence length="101" mass="11540">MVSAGNKVDLEDKRKVTAEVKFFFVFVVVGKCVLPSSSYLEEARLYAEENGLFFMETSAKTAVNVNDVFYEIGKDYDPRTLGSKRYVEEQTMLTEEVRGDY</sequence>
<evidence type="ECO:0000256" key="1">
    <source>
        <dbReference type="ARBA" id="ARBA00022741"/>
    </source>
</evidence>
<keyword evidence="3" id="KW-1185">Reference proteome</keyword>
<comment type="caution">
    <text evidence="2">The sequence shown here is derived from an EMBL/GenBank/DDBJ whole genome shotgun (WGS) entry which is preliminary data.</text>
</comment>